<evidence type="ECO:0000313" key="2">
    <source>
        <dbReference type="EMBL" id="RLE50205.1"/>
    </source>
</evidence>
<dbReference type="Pfam" id="PF01008">
    <property type="entry name" value="IF-2B"/>
    <property type="match status" value="1"/>
</dbReference>
<dbReference type="Proteomes" id="UP000281962">
    <property type="component" value="Unassembled WGS sequence"/>
</dbReference>
<sequence>MFPKTIEWMDGVVKLIDQTKLPSKLEFIECRTVERIAKAIKNMEVRGAPAIGAAAAFALALAAHHSKSLSINDLILEIKRAAEIIRETRPTARNLFWAIERILRKIEGFSGEINE</sequence>
<accession>A0A497ES74</accession>
<comment type="similarity">
    <text evidence="1">Belongs to the eIF-2B alpha/beta/delta subunits family.</text>
</comment>
<dbReference type="PANTHER" id="PTHR43475">
    <property type="entry name" value="METHYLTHIORIBOSE-1-PHOSPHATE ISOMERASE"/>
    <property type="match status" value="1"/>
</dbReference>
<proteinExistence type="inferred from homology"/>
<comment type="caution">
    <text evidence="2">The sequence shown here is derived from an EMBL/GenBank/DDBJ whole genome shotgun (WGS) entry which is preliminary data.</text>
</comment>
<dbReference type="EMBL" id="QMQY01000069">
    <property type="protein sequence ID" value="RLE50205.1"/>
    <property type="molecule type" value="Genomic_DNA"/>
</dbReference>
<reference evidence="2 3" key="1">
    <citation type="submission" date="2018-06" db="EMBL/GenBank/DDBJ databases">
        <title>Extensive metabolic versatility and redundancy in microbially diverse, dynamic hydrothermal sediments.</title>
        <authorList>
            <person name="Dombrowski N."/>
            <person name="Teske A."/>
            <person name="Baker B.J."/>
        </authorList>
    </citation>
    <scope>NUCLEOTIDE SEQUENCE [LARGE SCALE GENOMIC DNA]</scope>
    <source>
        <strain evidence="2">B30_G17</strain>
    </source>
</reference>
<evidence type="ECO:0000256" key="1">
    <source>
        <dbReference type="RuleBase" id="RU003814"/>
    </source>
</evidence>
<dbReference type="GO" id="GO:0019509">
    <property type="term" value="P:L-methionine salvage from methylthioadenosine"/>
    <property type="evidence" value="ECO:0007669"/>
    <property type="project" value="TreeGrafter"/>
</dbReference>
<dbReference type="InterPro" id="IPR000649">
    <property type="entry name" value="IF-2B-related"/>
</dbReference>
<dbReference type="Gene3D" id="1.20.120.420">
    <property type="entry name" value="translation initiation factor eif-2b, domain 1"/>
    <property type="match status" value="1"/>
</dbReference>
<dbReference type="AlphaFoldDB" id="A0A497ES74"/>
<organism evidence="2 3">
    <name type="scientific">Thermoproteota archaeon</name>
    <dbReference type="NCBI Taxonomy" id="2056631"/>
    <lineage>
        <taxon>Archaea</taxon>
        <taxon>Thermoproteota</taxon>
    </lineage>
</organism>
<dbReference type="InterPro" id="IPR037171">
    <property type="entry name" value="NagB/RpiA_transferase-like"/>
</dbReference>
<evidence type="ECO:0000313" key="3">
    <source>
        <dbReference type="Proteomes" id="UP000281962"/>
    </source>
</evidence>
<keyword evidence="2" id="KW-0413">Isomerase</keyword>
<dbReference type="SUPFAM" id="SSF100950">
    <property type="entry name" value="NagB/RpiA/CoA transferase-like"/>
    <property type="match status" value="1"/>
</dbReference>
<protein>
    <submittedName>
        <fullName evidence="2">S-methyl-5-thioribose-1-phosphate isomerase</fullName>
    </submittedName>
</protein>
<dbReference type="PANTHER" id="PTHR43475:SF1">
    <property type="entry name" value="METHYLTHIORIBOSE-1-PHOSPHATE ISOMERASE"/>
    <property type="match status" value="1"/>
</dbReference>
<dbReference type="GO" id="GO:0046523">
    <property type="term" value="F:S-methyl-5-thioribose-1-phosphate isomerase activity"/>
    <property type="evidence" value="ECO:0007669"/>
    <property type="project" value="TreeGrafter"/>
</dbReference>
<name>A0A497ES74_9CREN</name>
<feature type="non-terminal residue" evidence="2">
    <location>
        <position position="115"/>
    </location>
</feature>
<gene>
    <name evidence="2" type="ORF">DRJ21_01880</name>
</gene>
<dbReference type="InterPro" id="IPR027363">
    <property type="entry name" value="M1Pi_N"/>
</dbReference>